<dbReference type="AlphaFoldDB" id="A0A0N5A376"/>
<feature type="coiled-coil region" evidence="1">
    <location>
        <begin position="89"/>
        <end position="116"/>
    </location>
</feature>
<reference evidence="4" key="1">
    <citation type="submission" date="2017-02" db="UniProtKB">
        <authorList>
            <consortium name="WormBaseParasite"/>
        </authorList>
    </citation>
    <scope>IDENTIFICATION</scope>
</reference>
<organism evidence="3 4">
    <name type="scientific">Parastrongyloides trichosuri</name>
    <name type="common">Possum-specific nematode worm</name>
    <dbReference type="NCBI Taxonomy" id="131310"/>
    <lineage>
        <taxon>Eukaryota</taxon>
        <taxon>Metazoa</taxon>
        <taxon>Ecdysozoa</taxon>
        <taxon>Nematoda</taxon>
        <taxon>Chromadorea</taxon>
        <taxon>Rhabditida</taxon>
        <taxon>Tylenchina</taxon>
        <taxon>Panagrolaimomorpha</taxon>
        <taxon>Strongyloidoidea</taxon>
        <taxon>Strongyloididae</taxon>
        <taxon>Parastrongyloides</taxon>
    </lineage>
</organism>
<keyword evidence="1" id="KW-0175">Coiled coil</keyword>
<feature type="compositionally biased region" description="Basic and acidic residues" evidence="2">
    <location>
        <begin position="168"/>
        <end position="181"/>
    </location>
</feature>
<evidence type="ECO:0000313" key="4">
    <source>
        <dbReference type="WBParaSite" id="PTRK_0001608600.1"/>
    </source>
</evidence>
<dbReference type="Proteomes" id="UP000038045">
    <property type="component" value="Unplaced"/>
</dbReference>
<protein>
    <submittedName>
        <fullName evidence="4">EB domain-containing protein</fullName>
    </submittedName>
</protein>
<evidence type="ECO:0000256" key="1">
    <source>
        <dbReference type="SAM" id="Coils"/>
    </source>
</evidence>
<sequence length="298" mass="34185">MDTIKEQTFNQMLVIIRNAKSDKEIKKKMSDVKSKEIKILIGLRKDAEIIKNNLDKQTFKAILSKFKASVNGKEEKREKNKLQFLSLWRQKMKNRIRGLMRKINRLEKKIKKNKNKDKFVKKLQNNTSVTKVVKIEEIPNSLGSIEKKKKKDKKHKKKFSLENESETNDNKLSEGDDRKEQRLRSFHLSKNISLNGLSGSTCQSHHECKPGLCCHKVKHPKPTDPLAVCVSHNLEDGSPCKHSCACKSGLQCFSPSKNPKIIKTKAICKKASTSDFINGVYENSKETVFDMDHLNFSS</sequence>
<keyword evidence="3" id="KW-1185">Reference proteome</keyword>
<accession>A0A0N5A376</accession>
<evidence type="ECO:0000256" key="2">
    <source>
        <dbReference type="SAM" id="MobiDB-lite"/>
    </source>
</evidence>
<feature type="region of interest" description="Disordered" evidence="2">
    <location>
        <begin position="147"/>
        <end position="181"/>
    </location>
</feature>
<dbReference type="WBParaSite" id="PTRK_0001608600.1">
    <property type="protein sequence ID" value="PTRK_0001608600.1"/>
    <property type="gene ID" value="PTRK_0001608600"/>
</dbReference>
<name>A0A0N5A376_PARTI</name>
<proteinExistence type="predicted"/>
<evidence type="ECO:0000313" key="3">
    <source>
        <dbReference type="Proteomes" id="UP000038045"/>
    </source>
</evidence>
<feature type="compositionally biased region" description="Basic residues" evidence="2">
    <location>
        <begin position="147"/>
        <end position="158"/>
    </location>
</feature>